<dbReference type="Proteomes" id="UP000290289">
    <property type="component" value="Chromosome 3"/>
</dbReference>
<comment type="caution">
    <text evidence="1">The sequence shown here is derived from an EMBL/GenBank/DDBJ whole genome shotgun (WGS) entry which is preliminary data.</text>
</comment>
<keyword evidence="2" id="KW-1185">Reference proteome</keyword>
<organism evidence="1 2">
    <name type="scientific">Malus domestica</name>
    <name type="common">Apple</name>
    <name type="synonym">Pyrus malus</name>
    <dbReference type="NCBI Taxonomy" id="3750"/>
    <lineage>
        <taxon>Eukaryota</taxon>
        <taxon>Viridiplantae</taxon>
        <taxon>Streptophyta</taxon>
        <taxon>Embryophyta</taxon>
        <taxon>Tracheophyta</taxon>
        <taxon>Spermatophyta</taxon>
        <taxon>Magnoliopsida</taxon>
        <taxon>eudicotyledons</taxon>
        <taxon>Gunneridae</taxon>
        <taxon>Pentapetalae</taxon>
        <taxon>rosids</taxon>
        <taxon>fabids</taxon>
        <taxon>Rosales</taxon>
        <taxon>Rosaceae</taxon>
        <taxon>Amygdaloideae</taxon>
        <taxon>Maleae</taxon>
        <taxon>Malus</taxon>
    </lineage>
</organism>
<dbReference type="STRING" id="3750.A0A498KEQ0"/>
<dbReference type="PANTHER" id="PTHR47818:SF2">
    <property type="entry name" value="F-BOX DOMAIN-CONTAINING PROTEIN"/>
    <property type="match status" value="1"/>
</dbReference>
<protein>
    <submittedName>
        <fullName evidence="1">Uncharacterized protein</fullName>
    </submittedName>
</protein>
<dbReference type="AlphaFoldDB" id="A0A498KEQ0"/>
<evidence type="ECO:0000313" key="2">
    <source>
        <dbReference type="Proteomes" id="UP000290289"/>
    </source>
</evidence>
<name>A0A498KEQ0_MALDO</name>
<evidence type="ECO:0000313" key="1">
    <source>
        <dbReference type="EMBL" id="RXI04874.1"/>
    </source>
</evidence>
<gene>
    <name evidence="1" type="ORF">DVH24_039148</name>
</gene>
<accession>A0A498KEQ0</accession>
<sequence length="121" mass="14574">MKMRGDDLLSIVKEVSWDMLYLLSSRLPPLGLEKLHIAMSWNFNDAWRNLLKLWWPKLDIGIEPLDWQQIYWEMHLQKGRGRPRKTLEEALRKDLEYLDITEDMIQNRAQWCSRIHIADPT</sequence>
<proteinExistence type="predicted"/>
<reference evidence="1 2" key="1">
    <citation type="submission" date="2018-10" db="EMBL/GenBank/DDBJ databases">
        <title>A high-quality apple genome assembly.</title>
        <authorList>
            <person name="Hu J."/>
        </authorList>
    </citation>
    <scope>NUCLEOTIDE SEQUENCE [LARGE SCALE GENOMIC DNA]</scope>
    <source>
        <strain evidence="2">cv. HFTH1</strain>
        <tissue evidence="1">Young leaf</tissue>
    </source>
</reference>
<dbReference type="PANTHER" id="PTHR47818">
    <property type="entry name" value="RNI-LIKE SUPERFAMILY PROTEIN"/>
    <property type="match status" value="1"/>
</dbReference>
<dbReference type="EMBL" id="RDQH01000329">
    <property type="protein sequence ID" value="RXI04874.1"/>
    <property type="molecule type" value="Genomic_DNA"/>
</dbReference>